<organism evidence="1 2">
    <name type="scientific">Lacinutrix gracilariae</name>
    <dbReference type="NCBI Taxonomy" id="1747198"/>
    <lineage>
        <taxon>Bacteria</taxon>
        <taxon>Pseudomonadati</taxon>
        <taxon>Bacteroidota</taxon>
        <taxon>Flavobacteriia</taxon>
        <taxon>Flavobacteriales</taxon>
        <taxon>Flavobacteriaceae</taxon>
        <taxon>Lacinutrix</taxon>
    </lineage>
</organism>
<dbReference type="Proteomes" id="UP001597467">
    <property type="component" value="Unassembled WGS sequence"/>
</dbReference>
<evidence type="ECO:0000313" key="1">
    <source>
        <dbReference type="EMBL" id="MFD2543714.1"/>
    </source>
</evidence>
<comment type="caution">
    <text evidence="1">The sequence shown here is derived from an EMBL/GenBank/DDBJ whole genome shotgun (WGS) entry which is preliminary data.</text>
</comment>
<evidence type="ECO:0000313" key="2">
    <source>
        <dbReference type="Proteomes" id="UP001597467"/>
    </source>
</evidence>
<name>A0ABW5K6E9_9FLAO</name>
<dbReference type="RefSeq" id="WP_379905903.1">
    <property type="nucleotide sequence ID" value="NZ_JBHULM010000013.1"/>
</dbReference>
<reference evidence="2" key="1">
    <citation type="journal article" date="2019" name="Int. J. Syst. Evol. Microbiol.">
        <title>The Global Catalogue of Microorganisms (GCM) 10K type strain sequencing project: providing services to taxonomists for standard genome sequencing and annotation.</title>
        <authorList>
            <consortium name="The Broad Institute Genomics Platform"/>
            <consortium name="The Broad Institute Genome Sequencing Center for Infectious Disease"/>
            <person name="Wu L."/>
            <person name="Ma J."/>
        </authorList>
    </citation>
    <scope>NUCLEOTIDE SEQUENCE [LARGE SCALE GENOMIC DNA]</scope>
    <source>
        <strain evidence="2">KCTC 42808</strain>
    </source>
</reference>
<protein>
    <submittedName>
        <fullName evidence="1">Uncharacterized protein</fullName>
    </submittedName>
</protein>
<accession>A0ABW5K6E9</accession>
<gene>
    <name evidence="1" type="ORF">ACFSSB_15385</name>
</gene>
<proteinExistence type="predicted"/>
<keyword evidence="2" id="KW-1185">Reference proteome</keyword>
<sequence length="124" mass="14929">MIEEIDIHCIENDRYGFTLPYLYEIEKDSGREKSIKEILEFLSEENKEYIISFCADLDEYVIGLHKKEYSPIHMYKNFGNLYYDQDVIGEKESFLELVNFMSENYQSLIDNKTYSKNMDTNEWE</sequence>
<dbReference type="EMBL" id="JBHULM010000013">
    <property type="protein sequence ID" value="MFD2543714.1"/>
    <property type="molecule type" value="Genomic_DNA"/>
</dbReference>